<dbReference type="InterPro" id="IPR024983">
    <property type="entry name" value="CHAT_dom"/>
</dbReference>
<dbReference type="EMBL" id="BNAG01000002">
    <property type="protein sequence ID" value="GHE63791.1"/>
    <property type="molecule type" value="Genomic_DNA"/>
</dbReference>
<comment type="caution">
    <text evidence="3">The sequence shown here is derived from an EMBL/GenBank/DDBJ whole genome shotgun (WGS) entry which is preliminary data.</text>
</comment>
<proteinExistence type="predicted"/>
<evidence type="ECO:0000313" key="4">
    <source>
        <dbReference type="Proteomes" id="UP000658258"/>
    </source>
</evidence>
<organism evidence="3 4">
    <name type="scientific">Roseivirga thermotolerans</name>
    <dbReference type="NCBI Taxonomy" id="1758176"/>
    <lineage>
        <taxon>Bacteria</taxon>
        <taxon>Pseudomonadati</taxon>
        <taxon>Bacteroidota</taxon>
        <taxon>Cytophagia</taxon>
        <taxon>Cytophagales</taxon>
        <taxon>Roseivirgaceae</taxon>
        <taxon>Roseivirga</taxon>
    </lineage>
</organism>
<accession>A0ABQ3I5N3</accession>
<name>A0ABQ3I5N3_9BACT</name>
<evidence type="ECO:0000256" key="1">
    <source>
        <dbReference type="SAM" id="Phobius"/>
    </source>
</evidence>
<protein>
    <recommendedName>
        <fullName evidence="2">CHAT domain-containing protein</fullName>
    </recommendedName>
</protein>
<gene>
    <name evidence="3" type="ORF">GCM10011340_19010</name>
</gene>
<evidence type="ECO:0000259" key="2">
    <source>
        <dbReference type="Pfam" id="PF12770"/>
    </source>
</evidence>
<keyword evidence="1" id="KW-1133">Transmembrane helix</keyword>
<keyword evidence="1" id="KW-0812">Transmembrane</keyword>
<feature type="transmembrane region" description="Helical" evidence="1">
    <location>
        <begin position="547"/>
        <end position="565"/>
    </location>
</feature>
<dbReference type="Proteomes" id="UP000658258">
    <property type="component" value="Unassembled WGS sequence"/>
</dbReference>
<keyword evidence="4" id="KW-1185">Reference proteome</keyword>
<reference evidence="4" key="1">
    <citation type="journal article" date="2019" name="Int. J. Syst. Evol. Microbiol.">
        <title>The Global Catalogue of Microorganisms (GCM) 10K type strain sequencing project: providing services to taxonomists for standard genome sequencing and annotation.</title>
        <authorList>
            <consortium name="The Broad Institute Genomics Platform"/>
            <consortium name="The Broad Institute Genome Sequencing Center for Infectious Disease"/>
            <person name="Wu L."/>
            <person name="Ma J."/>
        </authorList>
    </citation>
    <scope>NUCLEOTIDE SEQUENCE [LARGE SCALE GENOMIC DNA]</scope>
    <source>
        <strain evidence="4">CGMCC 1.15111</strain>
    </source>
</reference>
<dbReference type="Pfam" id="PF12770">
    <property type="entry name" value="CHAT"/>
    <property type="match status" value="1"/>
</dbReference>
<evidence type="ECO:0000313" key="3">
    <source>
        <dbReference type="EMBL" id="GHE63791.1"/>
    </source>
</evidence>
<keyword evidence="1" id="KW-0472">Membrane</keyword>
<sequence>MLKRIENTPHLSTPSTLSLSLKLKEELNLVNSQPQWFSDLNRYTTDFHMANLQMELYELEIKALWLKYTSGQLEQQAIEDKLGVCIQYLRQIYMSGLMSGRRKNYVTHTYGLIEGVLRILAQLNDSESTNKLVLQAMEVSRLGELTVNNQFLSQGGAQARLLREVLKTIEKTELELTEVPDFDLHTKSMLRRTINTHRNKYYLIIDSGVKNLVGQEKIPLIREEGVVRITFFEGRDGIYQVVESQEKTDLVVHHKDRLKRLVSELFTKLTQAKNALTGGHEEFKELTAALNSLGAILIVPFKVSRYKQVYILSDGILNDLPFELLLNAENEYLIEKSNVTYGMSEASIHLVDRTVTYSIGQYHQAERRLEHVSRELQSWRGVSGLANNAFEFASSKESNVYHMGNHQLLDLNREPLLLKSDYDTLYRYALYNFKIIPQVMILSSCHSRAGWPVSGEGNKSFTSRSLEIGAQSVIGSLWNVDDKASQQLITSFIKYLKQGIPSDRSLKLAKIDYLAKADDFHKNPFFWSAYVQEGHIFRLKDNSTNRWFYYILVLVSSVAVLLVNLKVKVIIS</sequence>
<feature type="domain" description="CHAT" evidence="2">
    <location>
        <begin position="289"/>
        <end position="532"/>
    </location>
</feature>